<dbReference type="PRINTS" id="PR00080">
    <property type="entry name" value="SDRFAMILY"/>
</dbReference>
<evidence type="ECO:0000313" key="4">
    <source>
        <dbReference type="EMBL" id="GHC72884.1"/>
    </source>
</evidence>
<evidence type="ECO:0000313" key="5">
    <source>
        <dbReference type="Proteomes" id="UP000641137"/>
    </source>
</evidence>
<dbReference type="PROSITE" id="PS00061">
    <property type="entry name" value="ADH_SHORT"/>
    <property type="match status" value="1"/>
</dbReference>
<name>A0A8J3DJ89_9HYPH</name>
<dbReference type="FunFam" id="3.40.50.720:FF:000084">
    <property type="entry name" value="Short-chain dehydrogenase reductase"/>
    <property type="match status" value="1"/>
</dbReference>
<dbReference type="InterPro" id="IPR020904">
    <property type="entry name" value="Sc_DH/Rdtase_CS"/>
</dbReference>
<dbReference type="EMBL" id="BMZO01000006">
    <property type="protein sequence ID" value="GHC72884.1"/>
    <property type="molecule type" value="Genomic_DNA"/>
</dbReference>
<reference evidence="4" key="2">
    <citation type="submission" date="2020-09" db="EMBL/GenBank/DDBJ databases">
        <authorList>
            <person name="Sun Q."/>
            <person name="Kim S."/>
        </authorList>
    </citation>
    <scope>NUCLEOTIDE SEQUENCE</scope>
    <source>
        <strain evidence="4">KCTC 42097</strain>
    </source>
</reference>
<gene>
    <name evidence="4" type="ORF">GCM10010136_20910</name>
</gene>
<dbReference type="InterPro" id="IPR036291">
    <property type="entry name" value="NAD(P)-bd_dom_sf"/>
</dbReference>
<organism evidence="4 5">
    <name type="scientific">Limoniibacter endophyticus</name>
    <dbReference type="NCBI Taxonomy" id="1565040"/>
    <lineage>
        <taxon>Bacteria</taxon>
        <taxon>Pseudomonadati</taxon>
        <taxon>Pseudomonadota</taxon>
        <taxon>Alphaproteobacteria</taxon>
        <taxon>Hyphomicrobiales</taxon>
        <taxon>Bartonellaceae</taxon>
        <taxon>Limoniibacter</taxon>
    </lineage>
</organism>
<dbReference type="SMART" id="SM00822">
    <property type="entry name" value="PKS_KR"/>
    <property type="match status" value="1"/>
</dbReference>
<keyword evidence="5" id="KW-1185">Reference proteome</keyword>
<dbReference type="Pfam" id="PF13561">
    <property type="entry name" value="adh_short_C2"/>
    <property type="match status" value="1"/>
</dbReference>
<dbReference type="RefSeq" id="WP_189489947.1">
    <property type="nucleotide sequence ID" value="NZ_BMZO01000006.1"/>
</dbReference>
<dbReference type="AlphaFoldDB" id="A0A8J3DJ89"/>
<evidence type="ECO:0000259" key="3">
    <source>
        <dbReference type="SMART" id="SM00822"/>
    </source>
</evidence>
<dbReference type="Gene3D" id="3.40.50.720">
    <property type="entry name" value="NAD(P)-binding Rossmann-like Domain"/>
    <property type="match status" value="1"/>
</dbReference>
<accession>A0A8J3DJ89</accession>
<dbReference type="GO" id="GO:0016616">
    <property type="term" value="F:oxidoreductase activity, acting on the CH-OH group of donors, NAD or NADP as acceptor"/>
    <property type="evidence" value="ECO:0007669"/>
    <property type="project" value="UniProtKB-ARBA"/>
</dbReference>
<keyword evidence="2" id="KW-0560">Oxidoreductase</keyword>
<sequence>MTQYKQAVLVTGGASGIGFETARLLIEEGALVHLVDRSQEALDKACDELAISRKFGHAIDITDDKGIDALFDAIFTDGGLTGIVNCAGIGLDKPMVDTGVEEFRRILDVNVTGSFIVARAATRHWLKDKRAGAIVNISSVSGLTGNKGRSAYGSSKGAINTMTYILATELGRNNIRVNAVAPGAVDTPLARAVHTEDVRRQWHERIPQGRYGDSREIAQAVSFLLSDKASYVNGQVLAVDGGFVNAGLAPE</sequence>
<protein>
    <submittedName>
        <fullName evidence="4">Oxidoreductase</fullName>
    </submittedName>
</protein>
<reference evidence="4" key="1">
    <citation type="journal article" date="2014" name="Int. J. Syst. Evol. Microbiol.">
        <title>Complete genome sequence of Corynebacterium casei LMG S-19264T (=DSM 44701T), isolated from a smear-ripened cheese.</title>
        <authorList>
            <consortium name="US DOE Joint Genome Institute (JGI-PGF)"/>
            <person name="Walter F."/>
            <person name="Albersmeier A."/>
            <person name="Kalinowski J."/>
            <person name="Ruckert C."/>
        </authorList>
    </citation>
    <scope>NUCLEOTIDE SEQUENCE</scope>
    <source>
        <strain evidence="4">KCTC 42097</strain>
    </source>
</reference>
<dbReference type="PRINTS" id="PR00081">
    <property type="entry name" value="GDHRDH"/>
</dbReference>
<dbReference type="InterPro" id="IPR002347">
    <property type="entry name" value="SDR_fam"/>
</dbReference>
<dbReference type="PANTHER" id="PTHR42760">
    <property type="entry name" value="SHORT-CHAIN DEHYDROGENASES/REDUCTASES FAMILY MEMBER"/>
    <property type="match status" value="1"/>
</dbReference>
<evidence type="ECO:0000256" key="1">
    <source>
        <dbReference type="ARBA" id="ARBA00006484"/>
    </source>
</evidence>
<evidence type="ECO:0000256" key="2">
    <source>
        <dbReference type="ARBA" id="ARBA00023002"/>
    </source>
</evidence>
<comment type="similarity">
    <text evidence="1">Belongs to the short-chain dehydrogenases/reductases (SDR) family.</text>
</comment>
<dbReference type="PANTHER" id="PTHR42760:SF133">
    <property type="entry name" value="3-OXOACYL-[ACYL-CARRIER-PROTEIN] REDUCTASE"/>
    <property type="match status" value="1"/>
</dbReference>
<feature type="domain" description="Ketoreductase" evidence="3">
    <location>
        <begin position="6"/>
        <end position="183"/>
    </location>
</feature>
<dbReference type="InterPro" id="IPR057326">
    <property type="entry name" value="KR_dom"/>
</dbReference>
<dbReference type="CDD" id="cd05233">
    <property type="entry name" value="SDR_c"/>
    <property type="match status" value="1"/>
</dbReference>
<proteinExistence type="inferred from homology"/>
<dbReference type="SUPFAM" id="SSF51735">
    <property type="entry name" value="NAD(P)-binding Rossmann-fold domains"/>
    <property type="match status" value="1"/>
</dbReference>
<dbReference type="Proteomes" id="UP000641137">
    <property type="component" value="Unassembled WGS sequence"/>
</dbReference>
<dbReference type="NCBIfam" id="NF005559">
    <property type="entry name" value="PRK07231.1"/>
    <property type="match status" value="1"/>
</dbReference>
<comment type="caution">
    <text evidence="4">The sequence shown here is derived from an EMBL/GenBank/DDBJ whole genome shotgun (WGS) entry which is preliminary data.</text>
</comment>